<dbReference type="Pfam" id="PF00989">
    <property type="entry name" value="PAS"/>
    <property type="match status" value="1"/>
</dbReference>
<name>A0A1A7QZ88_9FLAO</name>
<accession>A0A1A7QZ88</accession>
<keyword evidence="3" id="KW-0597">Phosphoprotein</keyword>
<evidence type="ECO:0000256" key="5">
    <source>
        <dbReference type="ARBA" id="ARBA00022777"/>
    </source>
</evidence>
<dbReference type="PANTHER" id="PTHR43304">
    <property type="entry name" value="PHYTOCHROME-LIKE PROTEIN CPH1"/>
    <property type="match status" value="1"/>
</dbReference>
<dbReference type="PROSITE" id="PS50112">
    <property type="entry name" value="PAS"/>
    <property type="match status" value="1"/>
</dbReference>
<dbReference type="PROSITE" id="PS50109">
    <property type="entry name" value="HIS_KIN"/>
    <property type="match status" value="1"/>
</dbReference>
<dbReference type="InterPro" id="IPR004358">
    <property type="entry name" value="Sig_transdc_His_kin-like_C"/>
</dbReference>
<evidence type="ECO:0000256" key="2">
    <source>
        <dbReference type="ARBA" id="ARBA00012438"/>
    </source>
</evidence>
<dbReference type="Pfam" id="PF02518">
    <property type="entry name" value="HATPase_c"/>
    <property type="match status" value="1"/>
</dbReference>
<feature type="domain" description="Histidine kinase" evidence="6">
    <location>
        <begin position="191"/>
        <end position="404"/>
    </location>
</feature>
<dbReference type="InterPro" id="IPR036097">
    <property type="entry name" value="HisK_dim/P_sf"/>
</dbReference>
<evidence type="ECO:0000256" key="3">
    <source>
        <dbReference type="ARBA" id="ARBA00022553"/>
    </source>
</evidence>
<dbReference type="InterPro" id="IPR000014">
    <property type="entry name" value="PAS"/>
</dbReference>
<dbReference type="InterPro" id="IPR013767">
    <property type="entry name" value="PAS_fold"/>
</dbReference>
<dbReference type="Proteomes" id="UP000248987">
    <property type="component" value="Unassembled WGS sequence"/>
</dbReference>
<keyword evidence="10" id="KW-1185">Reference proteome</keyword>
<dbReference type="SUPFAM" id="SSF55874">
    <property type="entry name" value="ATPase domain of HSP90 chaperone/DNA topoisomerase II/histidine kinase"/>
    <property type="match status" value="1"/>
</dbReference>
<dbReference type="InterPro" id="IPR000700">
    <property type="entry name" value="PAS-assoc_C"/>
</dbReference>
<dbReference type="RefSeq" id="WP_066436733.1">
    <property type="nucleotide sequence ID" value="NZ_LZRN01000036.1"/>
</dbReference>
<dbReference type="NCBIfam" id="TIGR00229">
    <property type="entry name" value="sensory_box"/>
    <property type="match status" value="1"/>
</dbReference>
<dbReference type="PRINTS" id="PR00344">
    <property type="entry name" value="BCTRLSENSOR"/>
</dbReference>
<dbReference type="SMART" id="SM00091">
    <property type="entry name" value="PAS"/>
    <property type="match status" value="1"/>
</dbReference>
<dbReference type="EMBL" id="QLLQ01000019">
    <property type="protein sequence ID" value="RAJ19782.1"/>
    <property type="molecule type" value="Genomic_DNA"/>
</dbReference>
<organism evidence="9 10">
    <name type="scientific">Gelidibacter algens</name>
    <dbReference type="NCBI Taxonomy" id="49280"/>
    <lineage>
        <taxon>Bacteria</taxon>
        <taxon>Pseudomonadati</taxon>
        <taxon>Bacteroidota</taxon>
        <taxon>Flavobacteriia</taxon>
        <taxon>Flavobacteriales</taxon>
        <taxon>Flavobacteriaceae</taxon>
        <taxon>Gelidibacter</taxon>
    </lineage>
</organism>
<sequence>MNSKKSSSVRSTIEGHATIIADRNAMTRHDHTAQVDTALQFDKERESVILQSIGDAVIATDLDGNVILMNPVAEKLTGWKADEAENKPIPEVFHIINQITREKTDNPVEAVLKTGKAFKLKPDTVLISRNRKREYAINDSCTPILNSKGNMMGAVLVFRDVSKQRQEEALKEKIIADLVQRNKDHEHFSNIISHDLKSPVSNIISLTALINDKDTDEAEKEIMMNALSTSAERLDEVIIDLNAILSLGRKLGEHKEQIQFSKFVSDIKESIGNILEKEQAHFNIDFSAVDEMFTIKTYMYSVFSNLISNSIKYRRPDVPLEITVKSDLVDDKIVLTFKDNGLGFDLKKAGDDLFGLYKRFHTDKAEGKGMGLYMVKAQVEKLGGTISVKSEVNQGTEFTIVLAP</sequence>
<keyword evidence="5" id="KW-0418">Kinase</keyword>
<feature type="domain" description="PAS" evidence="7">
    <location>
        <begin position="42"/>
        <end position="115"/>
    </location>
</feature>
<dbReference type="InterPro" id="IPR035965">
    <property type="entry name" value="PAS-like_dom_sf"/>
</dbReference>
<dbReference type="SMART" id="SM00387">
    <property type="entry name" value="HATPase_c"/>
    <property type="match status" value="1"/>
</dbReference>
<evidence type="ECO:0000256" key="1">
    <source>
        <dbReference type="ARBA" id="ARBA00000085"/>
    </source>
</evidence>
<dbReference type="Gene3D" id="3.30.450.20">
    <property type="entry name" value="PAS domain"/>
    <property type="match status" value="1"/>
</dbReference>
<dbReference type="InterPro" id="IPR003594">
    <property type="entry name" value="HATPase_dom"/>
</dbReference>
<evidence type="ECO:0000313" key="10">
    <source>
        <dbReference type="Proteomes" id="UP000248987"/>
    </source>
</evidence>
<feature type="domain" description="PAC" evidence="8">
    <location>
        <begin position="120"/>
        <end position="173"/>
    </location>
</feature>
<dbReference type="PROSITE" id="PS50113">
    <property type="entry name" value="PAC"/>
    <property type="match status" value="1"/>
</dbReference>
<dbReference type="SUPFAM" id="SSF47384">
    <property type="entry name" value="Homodimeric domain of signal transducing histidine kinase"/>
    <property type="match status" value="1"/>
</dbReference>
<dbReference type="STRING" id="49280.A9996_14790"/>
<gene>
    <name evidence="9" type="ORF">LX77_03412</name>
</gene>
<protein>
    <recommendedName>
        <fullName evidence="2">histidine kinase</fullName>
        <ecNumber evidence="2">2.7.13.3</ecNumber>
    </recommendedName>
</protein>
<reference evidence="9 10" key="1">
    <citation type="submission" date="2018-06" db="EMBL/GenBank/DDBJ databases">
        <title>Genomic Encyclopedia of Archaeal and Bacterial Type Strains, Phase II (KMG-II): from individual species to whole genera.</title>
        <authorList>
            <person name="Goeker M."/>
        </authorList>
    </citation>
    <scope>NUCLEOTIDE SEQUENCE [LARGE SCALE GENOMIC DNA]</scope>
    <source>
        <strain evidence="9 10">DSM 12408</strain>
    </source>
</reference>
<dbReference type="GO" id="GO:0000155">
    <property type="term" value="F:phosphorelay sensor kinase activity"/>
    <property type="evidence" value="ECO:0007669"/>
    <property type="project" value="InterPro"/>
</dbReference>
<dbReference type="OrthoDB" id="5522855at2"/>
<dbReference type="SUPFAM" id="SSF55785">
    <property type="entry name" value="PYP-like sensor domain (PAS domain)"/>
    <property type="match status" value="1"/>
</dbReference>
<evidence type="ECO:0000313" key="9">
    <source>
        <dbReference type="EMBL" id="RAJ19782.1"/>
    </source>
</evidence>
<dbReference type="AlphaFoldDB" id="A0A1A7QZ88"/>
<dbReference type="InterPro" id="IPR003661">
    <property type="entry name" value="HisK_dim/P_dom"/>
</dbReference>
<comment type="caution">
    <text evidence="9">The sequence shown here is derived from an EMBL/GenBank/DDBJ whole genome shotgun (WGS) entry which is preliminary data.</text>
</comment>
<dbReference type="PANTHER" id="PTHR43304:SF1">
    <property type="entry name" value="PAC DOMAIN-CONTAINING PROTEIN"/>
    <property type="match status" value="1"/>
</dbReference>
<dbReference type="Gene3D" id="3.30.565.10">
    <property type="entry name" value="Histidine kinase-like ATPase, C-terminal domain"/>
    <property type="match status" value="1"/>
</dbReference>
<dbReference type="CDD" id="cd00130">
    <property type="entry name" value="PAS"/>
    <property type="match status" value="1"/>
</dbReference>
<dbReference type="InterPro" id="IPR036890">
    <property type="entry name" value="HATPase_C_sf"/>
</dbReference>
<dbReference type="InterPro" id="IPR052162">
    <property type="entry name" value="Sensor_kinase/Photoreceptor"/>
</dbReference>
<evidence type="ECO:0000256" key="4">
    <source>
        <dbReference type="ARBA" id="ARBA00022679"/>
    </source>
</evidence>
<proteinExistence type="predicted"/>
<evidence type="ECO:0000259" key="7">
    <source>
        <dbReference type="PROSITE" id="PS50112"/>
    </source>
</evidence>
<dbReference type="InterPro" id="IPR005467">
    <property type="entry name" value="His_kinase_dom"/>
</dbReference>
<dbReference type="CDD" id="cd00082">
    <property type="entry name" value="HisKA"/>
    <property type="match status" value="1"/>
</dbReference>
<dbReference type="Gene3D" id="1.10.287.130">
    <property type="match status" value="1"/>
</dbReference>
<comment type="catalytic activity">
    <reaction evidence="1">
        <text>ATP + protein L-histidine = ADP + protein N-phospho-L-histidine.</text>
        <dbReference type="EC" id="2.7.13.3"/>
    </reaction>
</comment>
<evidence type="ECO:0000259" key="6">
    <source>
        <dbReference type="PROSITE" id="PS50109"/>
    </source>
</evidence>
<dbReference type="EC" id="2.7.13.3" evidence="2"/>
<evidence type="ECO:0000259" key="8">
    <source>
        <dbReference type="PROSITE" id="PS50113"/>
    </source>
</evidence>
<keyword evidence="4" id="KW-0808">Transferase</keyword>
<dbReference type="GO" id="GO:0006355">
    <property type="term" value="P:regulation of DNA-templated transcription"/>
    <property type="evidence" value="ECO:0007669"/>
    <property type="project" value="InterPro"/>
</dbReference>